<dbReference type="SUPFAM" id="SSF56112">
    <property type="entry name" value="Protein kinase-like (PK-like)"/>
    <property type="match status" value="1"/>
</dbReference>
<gene>
    <name evidence="4" type="ORF">DKX38_012471</name>
</gene>
<evidence type="ECO:0000313" key="4">
    <source>
        <dbReference type="EMBL" id="KAB5544359.1"/>
    </source>
</evidence>
<dbReference type="GO" id="GO:0005743">
    <property type="term" value="C:mitochondrial inner membrane"/>
    <property type="evidence" value="ECO:0007669"/>
    <property type="project" value="TreeGrafter"/>
</dbReference>
<name>A0A5N5LNP5_9ROSI</name>
<dbReference type="Proteomes" id="UP000326939">
    <property type="component" value="Chromosome 8"/>
</dbReference>
<organism evidence="4 5">
    <name type="scientific">Salix brachista</name>
    <dbReference type="NCBI Taxonomy" id="2182728"/>
    <lineage>
        <taxon>Eukaryota</taxon>
        <taxon>Viridiplantae</taxon>
        <taxon>Streptophyta</taxon>
        <taxon>Embryophyta</taxon>
        <taxon>Tracheophyta</taxon>
        <taxon>Spermatophyta</taxon>
        <taxon>Magnoliopsida</taxon>
        <taxon>eudicotyledons</taxon>
        <taxon>Gunneridae</taxon>
        <taxon>Pentapetalae</taxon>
        <taxon>rosids</taxon>
        <taxon>fabids</taxon>
        <taxon>Malpighiales</taxon>
        <taxon>Salicaceae</taxon>
        <taxon>Saliceae</taxon>
        <taxon>Salix</taxon>
    </lineage>
</organism>
<evidence type="ECO:0000259" key="3">
    <source>
        <dbReference type="Pfam" id="PF03109"/>
    </source>
</evidence>
<reference evidence="5" key="1">
    <citation type="journal article" date="2019" name="Gigascience">
        <title>De novo genome assembly of the endangered Acer yangbiense, a plant species with extremely small populations endemic to Yunnan Province, China.</title>
        <authorList>
            <person name="Yang J."/>
            <person name="Wariss H.M."/>
            <person name="Tao L."/>
            <person name="Zhang R."/>
            <person name="Yun Q."/>
            <person name="Hollingsworth P."/>
            <person name="Dao Z."/>
            <person name="Luo G."/>
            <person name="Guo H."/>
            <person name="Ma Y."/>
            <person name="Sun W."/>
        </authorList>
    </citation>
    <scope>NUCLEOTIDE SEQUENCE [LARGE SCALE GENOMIC DNA]</scope>
    <source>
        <strain evidence="5">cv. br00</strain>
    </source>
</reference>
<dbReference type="CDD" id="cd13969">
    <property type="entry name" value="ADCK1-like"/>
    <property type="match status" value="1"/>
</dbReference>
<keyword evidence="5" id="KW-1185">Reference proteome</keyword>
<feature type="chain" id="PRO_5024274148" description="ABC1 atypical kinase-like domain-containing protein" evidence="2">
    <location>
        <begin position="28"/>
        <end position="625"/>
    </location>
</feature>
<comment type="similarity">
    <text evidence="1">Belongs to the protein kinase superfamily. ADCK protein kinase family.</text>
</comment>
<feature type="domain" description="ABC1 atypical kinase-like" evidence="3">
    <location>
        <begin position="129"/>
        <end position="232"/>
    </location>
</feature>
<evidence type="ECO:0000256" key="1">
    <source>
        <dbReference type="ARBA" id="ARBA00009670"/>
    </source>
</evidence>
<dbReference type="InterPro" id="IPR045307">
    <property type="entry name" value="ADCK1_dom"/>
</dbReference>
<dbReference type="InterPro" id="IPR011009">
    <property type="entry name" value="Kinase-like_dom_sf"/>
</dbReference>
<dbReference type="PANTHER" id="PTHR43173">
    <property type="entry name" value="ABC1 FAMILY PROTEIN"/>
    <property type="match status" value="1"/>
</dbReference>
<dbReference type="Pfam" id="PF03109">
    <property type="entry name" value="ABC1"/>
    <property type="match status" value="2"/>
</dbReference>
<accession>A0A5N5LNP5</accession>
<dbReference type="PANTHER" id="PTHR43173:SF19">
    <property type="entry name" value="AARF DOMAIN-CONTAINING PROTEIN KINASE 1"/>
    <property type="match status" value="1"/>
</dbReference>
<dbReference type="InterPro" id="IPR004147">
    <property type="entry name" value="ABC1_dom"/>
</dbReference>
<sequence>MATRSLWRTRGKLAVAATALLTGGAAATVATSEDPATALKLCTAVPVRLYRDTVTAASIAFDYEYSLWGLMEGSVERAKVKHEVHLRSARKLQELCFKNGGIYIKLGQHLGQLEYLVPEEYVQTMRESMLNKCPVSSYDQVCEVFKKELGETPDKIFEEFDPVPIASASLAQVHVARTHDGQKVAVKVQHTHMTDTATADRATVEVIVNTLHSVFPSFDYRWLIDEIRESLPKASRASCRVFGIEMVFIFERNVLCECENFCGLLAVVVSPCRFVVFGDSFGDSHICEIDVGDSCVCNIEDDDCCLDEIGNENMSSIEKTELDFLVEAKNSEKCLENFRKLSPHIAGYVYAPKVHWNLSTSKLLTMEFMDGAHVNDVKTMQKLGIQPNEVATLVSQAFAEMMFRHGFVHCDPHAANLIVRPLPSGKRTILGKRKPQLVLLDHGLYKELDFTTRFNYAALWKALIFSDANGIKENSVRLGAGEDLYALFAAILTMKPWNRIVDPSVDHLVIKGDDMERSERQMYASQFFPQISELLRRLPRVILLMLKTNDCLRSVNSCLLQGSSLETFFIIGKVSSEAVIEAKKLQRKSLLSRLDVLLEEILLEVRLLGMQIALWLLHLRRALTG</sequence>
<evidence type="ECO:0000256" key="2">
    <source>
        <dbReference type="SAM" id="SignalP"/>
    </source>
</evidence>
<dbReference type="AlphaFoldDB" id="A0A5N5LNP5"/>
<dbReference type="InterPro" id="IPR051130">
    <property type="entry name" value="Mito_struct-func_regulator"/>
</dbReference>
<feature type="signal peptide" evidence="2">
    <location>
        <begin position="1"/>
        <end position="27"/>
    </location>
</feature>
<dbReference type="GO" id="GO:0007005">
    <property type="term" value="P:mitochondrion organization"/>
    <property type="evidence" value="ECO:0007669"/>
    <property type="project" value="TreeGrafter"/>
</dbReference>
<feature type="domain" description="ABC1 atypical kinase-like" evidence="3">
    <location>
        <begin position="315"/>
        <end position="474"/>
    </location>
</feature>
<evidence type="ECO:0000313" key="5">
    <source>
        <dbReference type="Proteomes" id="UP000326939"/>
    </source>
</evidence>
<keyword evidence="2" id="KW-0732">Signal</keyword>
<proteinExistence type="inferred from homology"/>
<comment type="caution">
    <text evidence="4">The sequence shown here is derived from an EMBL/GenBank/DDBJ whole genome shotgun (WGS) entry which is preliminary data.</text>
</comment>
<dbReference type="EMBL" id="VDCV01000008">
    <property type="protein sequence ID" value="KAB5544359.1"/>
    <property type="molecule type" value="Genomic_DNA"/>
</dbReference>
<protein>
    <recommendedName>
        <fullName evidence="3">ABC1 atypical kinase-like domain-containing protein</fullName>
    </recommendedName>
</protein>
<dbReference type="GO" id="GO:0055088">
    <property type="term" value="P:lipid homeostasis"/>
    <property type="evidence" value="ECO:0007669"/>
    <property type="project" value="TreeGrafter"/>
</dbReference>